<dbReference type="PANTHER" id="PTHR43540">
    <property type="entry name" value="PEROXYUREIDOACRYLATE/UREIDOACRYLATE AMIDOHYDROLASE-RELATED"/>
    <property type="match status" value="1"/>
</dbReference>
<evidence type="ECO:0000313" key="3">
    <source>
        <dbReference type="EMBL" id="OGF28162.1"/>
    </source>
</evidence>
<gene>
    <name evidence="3" type="ORF">A2227_06715</name>
</gene>
<dbReference type="PANTHER" id="PTHR43540:SF1">
    <property type="entry name" value="ISOCHORISMATASE HYDROLASE"/>
    <property type="match status" value="1"/>
</dbReference>
<dbReference type="Proteomes" id="UP000178367">
    <property type="component" value="Unassembled WGS sequence"/>
</dbReference>
<name>A0A1F5SN89_9BACT</name>
<accession>A0A1F5SN89</accession>
<comment type="caution">
    <text evidence="3">The sequence shown here is derived from an EMBL/GenBank/DDBJ whole genome shotgun (WGS) entry which is preliminary data.</text>
</comment>
<feature type="domain" description="Isochorismatase-like" evidence="2">
    <location>
        <begin position="29"/>
        <end position="153"/>
    </location>
</feature>
<dbReference type="STRING" id="1797994.A2227_06715"/>
<evidence type="ECO:0000259" key="2">
    <source>
        <dbReference type="Pfam" id="PF00857"/>
    </source>
</evidence>
<organism evidence="3 4">
    <name type="scientific">Candidatus Falkowbacteria bacterium RIFOXYA2_FULL_47_19</name>
    <dbReference type="NCBI Taxonomy" id="1797994"/>
    <lineage>
        <taxon>Bacteria</taxon>
        <taxon>Candidatus Falkowiibacteriota</taxon>
    </lineage>
</organism>
<dbReference type="InterPro" id="IPR036380">
    <property type="entry name" value="Isochorismatase-like_sf"/>
</dbReference>
<keyword evidence="1" id="KW-0378">Hydrolase</keyword>
<dbReference type="SUPFAM" id="SSF52499">
    <property type="entry name" value="Isochorismatase-like hydrolases"/>
    <property type="match status" value="1"/>
</dbReference>
<proteinExistence type="predicted"/>
<dbReference type="Gene3D" id="3.40.50.850">
    <property type="entry name" value="Isochorismatase-like"/>
    <property type="match status" value="1"/>
</dbReference>
<sequence length="181" mass="20453">MLKLKGIFRRRPIKRMSVDEIFQNTEGLAVVLIDMQQHFIDRDFTKGEEKRIISNQVAVLKWCAANHVPVIVLEYDGRGKTIDILREELKNVENRATVVKPYDNGFEQTTLDNILKGFGAEYLFLMGINACACVLATAKEARNKGYQVATSQDVIDGGLNRHIDWYEQNSLIAPIPAIACL</sequence>
<reference evidence="3 4" key="1">
    <citation type="journal article" date="2016" name="Nat. Commun.">
        <title>Thousands of microbial genomes shed light on interconnected biogeochemical processes in an aquifer system.</title>
        <authorList>
            <person name="Anantharaman K."/>
            <person name="Brown C.T."/>
            <person name="Hug L.A."/>
            <person name="Sharon I."/>
            <person name="Castelle C.J."/>
            <person name="Probst A.J."/>
            <person name="Thomas B.C."/>
            <person name="Singh A."/>
            <person name="Wilkins M.J."/>
            <person name="Karaoz U."/>
            <person name="Brodie E.L."/>
            <person name="Williams K.H."/>
            <person name="Hubbard S.S."/>
            <person name="Banfield J.F."/>
        </authorList>
    </citation>
    <scope>NUCLEOTIDE SEQUENCE [LARGE SCALE GENOMIC DNA]</scope>
</reference>
<dbReference type="GO" id="GO:0016787">
    <property type="term" value="F:hydrolase activity"/>
    <property type="evidence" value="ECO:0007669"/>
    <property type="project" value="UniProtKB-KW"/>
</dbReference>
<dbReference type="InterPro" id="IPR000868">
    <property type="entry name" value="Isochorismatase-like_dom"/>
</dbReference>
<evidence type="ECO:0000313" key="4">
    <source>
        <dbReference type="Proteomes" id="UP000178367"/>
    </source>
</evidence>
<evidence type="ECO:0000256" key="1">
    <source>
        <dbReference type="ARBA" id="ARBA00022801"/>
    </source>
</evidence>
<dbReference type="InterPro" id="IPR050272">
    <property type="entry name" value="Isochorismatase-like_hydrls"/>
</dbReference>
<protein>
    <recommendedName>
        <fullName evidence="2">Isochorismatase-like domain-containing protein</fullName>
    </recommendedName>
</protein>
<dbReference type="Pfam" id="PF00857">
    <property type="entry name" value="Isochorismatase"/>
    <property type="match status" value="1"/>
</dbReference>
<dbReference type="AlphaFoldDB" id="A0A1F5SN89"/>
<dbReference type="EMBL" id="MFGB01000002">
    <property type="protein sequence ID" value="OGF28162.1"/>
    <property type="molecule type" value="Genomic_DNA"/>
</dbReference>